<dbReference type="PROSITE" id="PS51318">
    <property type="entry name" value="TAT"/>
    <property type="match status" value="1"/>
</dbReference>
<name>A0A2U3KWV5_9BACT</name>
<dbReference type="Pfam" id="PF07944">
    <property type="entry name" value="Beta-AFase-like_GH127_cat"/>
    <property type="match status" value="1"/>
</dbReference>
<dbReference type="InterPro" id="IPR006311">
    <property type="entry name" value="TAT_signal"/>
</dbReference>
<dbReference type="InterPro" id="IPR008928">
    <property type="entry name" value="6-hairpin_glycosidase_sf"/>
</dbReference>
<evidence type="ECO:0000259" key="2">
    <source>
        <dbReference type="Pfam" id="PF07944"/>
    </source>
</evidence>
<evidence type="ECO:0000313" key="4">
    <source>
        <dbReference type="EMBL" id="SPF44164.1"/>
    </source>
</evidence>
<proteinExistence type="predicted"/>
<accession>A0A2U3KWV5</accession>
<feature type="domain" description="Non-reducing end beta-L-arabinofuranosidase-like GH127 middle" evidence="3">
    <location>
        <begin position="448"/>
        <end position="541"/>
    </location>
</feature>
<reference evidence="5" key="1">
    <citation type="submission" date="2018-02" db="EMBL/GenBank/DDBJ databases">
        <authorList>
            <person name="Hausmann B."/>
        </authorList>
    </citation>
    <scope>NUCLEOTIDE SEQUENCE [LARGE SCALE GENOMIC DNA]</scope>
    <source>
        <strain evidence="5">Peat soil MAG SbA1</strain>
    </source>
</reference>
<dbReference type="SUPFAM" id="SSF48208">
    <property type="entry name" value="Six-hairpin glycosidases"/>
    <property type="match status" value="1"/>
</dbReference>
<dbReference type="GO" id="GO:0005975">
    <property type="term" value="P:carbohydrate metabolic process"/>
    <property type="evidence" value="ECO:0007669"/>
    <property type="project" value="InterPro"/>
</dbReference>
<dbReference type="OrthoDB" id="9757939at2"/>
<evidence type="ECO:0000313" key="5">
    <source>
        <dbReference type="Proteomes" id="UP000238701"/>
    </source>
</evidence>
<feature type="domain" description="Non-reducing end beta-L-arabinofuranosidase-like GH127 catalytic" evidence="2">
    <location>
        <begin position="65"/>
        <end position="437"/>
    </location>
</feature>
<evidence type="ECO:0000256" key="1">
    <source>
        <dbReference type="SAM" id="SignalP"/>
    </source>
</evidence>
<dbReference type="InterPro" id="IPR049046">
    <property type="entry name" value="Beta-AFase-like_GH127_middle"/>
</dbReference>
<dbReference type="Pfam" id="PF20736">
    <property type="entry name" value="Glyco_hydro127M"/>
    <property type="match status" value="1"/>
</dbReference>
<organism evidence="4 5">
    <name type="scientific">Candidatus Sulfotelmatobacter kueseliae</name>
    <dbReference type="NCBI Taxonomy" id="2042962"/>
    <lineage>
        <taxon>Bacteria</taxon>
        <taxon>Pseudomonadati</taxon>
        <taxon>Acidobacteriota</taxon>
        <taxon>Terriglobia</taxon>
        <taxon>Terriglobales</taxon>
        <taxon>Candidatus Korobacteraceae</taxon>
        <taxon>Candidatus Sulfotelmatobacter</taxon>
    </lineage>
</organism>
<keyword evidence="1" id="KW-0732">Signal</keyword>
<dbReference type="EMBL" id="OMOD01000147">
    <property type="protein sequence ID" value="SPF44164.1"/>
    <property type="molecule type" value="Genomic_DNA"/>
</dbReference>
<gene>
    <name evidence="4" type="ORF">SBA1_520020</name>
</gene>
<dbReference type="AlphaFoldDB" id="A0A2U3KWV5"/>
<dbReference type="InterPro" id="IPR012878">
    <property type="entry name" value="Beta-AFase-like_GH127_cat"/>
</dbReference>
<evidence type="ECO:0000259" key="3">
    <source>
        <dbReference type="Pfam" id="PF20736"/>
    </source>
</evidence>
<sequence>MTRFGQFSRRNFMTTAVAAAGSALLPKVLMASPRQDPVVDITQKDGKTVSYEKIPWQVRPFAMKQVRLGEGSCKIAMEADRQYLHSLPPERLLHTFRINAGIASSAQPLGGWEAPDCELRGHYAGGHYLSACALMYASSGDEDLKKNADTVVAGLGNCQAALKSGYLSAFPIEFFDRLRERQRVWAPFYTVHKIMAGLLDMYVYCGNEQALEMVQKMAGWTAGYTGSLSYDHMQRVLGTEYGGMGEVLSNLYAVTGKDYYLEVAQRFDKQQFFDPLAAHRDELKGLHVNTHIPQVIAAARYYELTGESRYREIAEYFWHEVVSERSYCTGGTSNGESWNTDPGKLSTELGPSTTECCCAYNMMKLTRHLFGWSADPRLMDYYERTLFNHRLGTINPEDGTMMYYLPLAAGYWKTFGKPFDSLWCCTGTGSEEYAKLTDTIYFHDADSLYVNLYLDSQLDWSEKGLRFQQETRFPEEQGTTITVSAKNPARLAINLRIPYWAQGGSVKINGAALPAFSSPSSYLTLDRVWKTGDKIELSLPMGLHIHSMPDDETIQAAMYGPLVLAGRFEAVTKDMSYGDYEPKPGDQRKVPDIIADASKPTAWIEPDAKQSLTFQTVGQSQPITLVPLNKVIHERYAVYWKVDNKSA</sequence>
<feature type="signal peptide" evidence="1">
    <location>
        <begin position="1"/>
        <end position="31"/>
    </location>
</feature>
<feature type="chain" id="PRO_5015756808" evidence="1">
    <location>
        <begin position="32"/>
        <end position="647"/>
    </location>
</feature>
<dbReference type="PANTHER" id="PTHR31151">
    <property type="entry name" value="PROLINE-TRNA LIGASE (DUF1680)"/>
    <property type="match status" value="1"/>
</dbReference>
<protein>
    <submittedName>
        <fullName evidence="4">Tat pathway signal sequence domain protein</fullName>
    </submittedName>
</protein>
<dbReference type="Proteomes" id="UP000238701">
    <property type="component" value="Unassembled WGS sequence"/>
</dbReference>
<dbReference type="PANTHER" id="PTHR31151:SF0">
    <property type="entry name" value="PROLINE-TRNA LIGASE (DUF1680)"/>
    <property type="match status" value="1"/>
</dbReference>